<name>A0A5N6TDU7_ASPAV</name>
<dbReference type="SUPFAM" id="SSF56542">
    <property type="entry name" value="Substrate-binding domain of HMG-CoA reductase"/>
    <property type="match status" value="1"/>
</dbReference>
<dbReference type="AlphaFoldDB" id="A0A5N6TDU7"/>
<dbReference type="OrthoDB" id="310654at2759"/>
<dbReference type="GO" id="GO:0004420">
    <property type="term" value="F:hydroxymethylglutaryl-CoA reductase (NADPH) activity"/>
    <property type="evidence" value="ECO:0007669"/>
    <property type="project" value="UniProtKB-EC"/>
</dbReference>
<evidence type="ECO:0000256" key="4">
    <source>
        <dbReference type="ARBA" id="ARBA00023011"/>
    </source>
</evidence>
<gene>
    <name evidence="5" type="ORF">BDV25DRAFT_134647</name>
</gene>
<dbReference type="PANTHER" id="PTHR10572:SF24">
    <property type="entry name" value="3-HYDROXY-3-METHYLGLUTARYL-COENZYME A REDUCTASE"/>
    <property type="match status" value="1"/>
</dbReference>
<keyword evidence="4" id="KW-0756">Sterol biosynthesis</keyword>
<evidence type="ECO:0000256" key="1">
    <source>
        <dbReference type="ARBA" id="ARBA00007661"/>
    </source>
</evidence>
<dbReference type="Gene3D" id="3.30.70.420">
    <property type="entry name" value="Hydroxymethylglutaryl-CoA reductase, class I/II, NAD/NADP-binding domain"/>
    <property type="match status" value="1"/>
</dbReference>
<keyword evidence="4" id="KW-0444">Lipid biosynthesis</keyword>
<keyword evidence="3" id="KW-0560">Oxidoreductase</keyword>
<dbReference type="InterPro" id="IPR023074">
    <property type="entry name" value="HMG_CoA_Rdtase_cat_sf"/>
</dbReference>
<dbReference type="PROSITE" id="PS50065">
    <property type="entry name" value="HMG_COA_REDUCTASE_4"/>
    <property type="match status" value="1"/>
</dbReference>
<reference evidence="5 6" key="1">
    <citation type="submission" date="2019-04" db="EMBL/GenBank/DDBJ databases">
        <title>Friends and foes A comparative genomics study of 23 Aspergillus species from section Flavi.</title>
        <authorList>
            <consortium name="DOE Joint Genome Institute"/>
            <person name="Kjaerbolling I."/>
            <person name="Vesth T."/>
            <person name="Frisvad J.C."/>
            <person name="Nybo J.L."/>
            <person name="Theobald S."/>
            <person name="Kildgaard S."/>
            <person name="Isbrandt T."/>
            <person name="Kuo A."/>
            <person name="Sato A."/>
            <person name="Lyhne E.K."/>
            <person name="Kogle M.E."/>
            <person name="Wiebenga A."/>
            <person name="Kun R.S."/>
            <person name="Lubbers R.J."/>
            <person name="Makela M.R."/>
            <person name="Barry K."/>
            <person name="Chovatia M."/>
            <person name="Clum A."/>
            <person name="Daum C."/>
            <person name="Haridas S."/>
            <person name="He G."/>
            <person name="LaButti K."/>
            <person name="Lipzen A."/>
            <person name="Mondo S."/>
            <person name="Riley R."/>
            <person name="Salamov A."/>
            <person name="Simmons B.A."/>
            <person name="Magnuson J.K."/>
            <person name="Henrissat B."/>
            <person name="Mortensen U.H."/>
            <person name="Larsen T.O."/>
            <person name="Devries R.P."/>
            <person name="Grigoriev I.V."/>
            <person name="Machida M."/>
            <person name="Baker S.E."/>
            <person name="Andersen M.R."/>
        </authorList>
    </citation>
    <scope>NUCLEOTIDE SEQUENCE [LARGE SCALE GENOMIC DNA]</scope>
    <source>
        <strain evidence="5 6">IBT 18842</strain>
    </source>
</reference>
<evidence type="ECO:0000256" key="2">
    <source>
        <dbReference type="ARBA" id="ARBA00012999"/>
    </source>
</evidence>
<dbReference type="EMBL" id="ML742512">
    <property type="protein sequence ID" value="KAE8144467.1"/>
    <property type="molecule type" value="Genomic_DNA"/>
</dbReference>
<dbReference type="GO" id="GO:0015936">
    <property type="term" value="P:coenzyme A metabolic process"/>
    <property type="evidence" value="ECO:0007669"/>
    <property type="project" value="InterPro"/>
</dbReference>
<evidence type="ECO:0000313" key="6">
    <source>
        <dbReference type="Proteomes" id="UP000325780"/>
    </source>
</evidence>
<dbReference type="GO" id="GO:0016126">
    <property type="term" value="P:sterol biosynthetic process"/>
    <property type="evidence" value="ECO:0007669"/>
    <property type="project" value="UniProtKB-KW"/>
</dbReference>
<keyword evidence="4" id="KW-0753">Steroid metabolism</keyword>
<dbReference type="InterPro" id="IPR009023">
    <property type="entry name" value="HMG_CoA_Rdtase_NAD(P)-bd_sf"/>
</dbReference>
<organism evidence="5 6">
    <name type="scientific">Aspergillus avenaceus</name>
    <dbReference type="NCBI Taxonomy" id="36643"/>
    <lineage>
        <taxon>Eukaryota</taxon>
        <taxon>Fungi</taxon>
        <taxon>Dikarya</taxon>
        <taxon>Ascomycota</taxon>
        <taxon>Pezizomycotina</taxon>
        <taxon>Eurotiomycetes</taxon>
        <taxon>Eurotiomycetidae</taxon>
        <taxon>Eurotiales</taxon>
        <taxon>Aspergillaceae</taxon>
        <taxon>Aspergillus</taxon>
        <taxon>Aspergillus subgen. Circumdati</taxon>
    </lineage>
</organism>
<dbReference type="InterPro" id="IPR009029">
    <property type="entry name" value="HMG_CoA_Rdtase_sub-bd_dom_sf"/>
</dbReference>
<dbReference type="SUPFAM" id="SSF55035">
    <property type="entry name" value="NAD-binding domain of HMG-CoA reductase"/>
    <property type="match status" value="1"/>
</dbReference>
<accession>A0A5N6TDU7</accession>
<sequence>MGYQARHYGQSRWQCARTRKFKHILDDLQYITRDNDGSKVLIENFVGYTSVPLGLAGPLRIHDFNGASEDAYAPMATTEAALIASCCRGCKAFNMSGGVHYSVLGEAMSRGPVFQFDSPREAILFTRRLPDIKDSLATAAESTSRHVHLQDLASHIIESNVHVILKYTCGDAAGQNMVTFATQHACDWLQNSSLAAELNIKGFLIEGNMTSDKKPSWGSVKESRGVESVLGCTTEDFYKTYRAAQEGGIRNGQFGSNVNAANVITAIFIATGQDVASVAEGAWSLLTLDYDNASKTLKISIYLPSLPVGTVGGGTGYNTQKEALQIMKCAGPGMKPRFAGLIATFAMALEISTIASGANDTFSRSHQRLARQNKM</sequence>
<keyword evidence="4" id="KW-1207">Sterol metabolism</keyword>
<keyword evidence="4" id="KW-0752">Steroid biosynthesis</keyword>
<keyword evidence="4" id="KW-0443">Lipid metabolism</keyword>
<dbReference type="Proteomes" id="UP000325780">
    <property type="component" value="Unassembled WGS sequence"/>
</dbReference>
<comment type="similarity">
    <text evidence="1">Belongs to the HMG-CoA reductase family.</text>
</comment>
<dbReference type="InterPro" id="IPR002202">
    <property type="entry name" value="HMG_CoA_Rdtase"/>
</dbReference>
<dbReference type="Pfam" id="PF00368">
    <property type="entry name" value="HMG-CoA_red"/>
    <property type="match status" value="1"/>
</dbReference>
<keyword evidence="6" id="KW-1185">Reference proteome</keyword>
<evidence type="ECO:0000256" key="3">
    <source>
        <dbReference type="ARBA" id="ARBA00023002"/>
    </source>
</evidence>
<proteinExistence type="inferred from homology"/>
<dbReference type="PRINTS" id="PR00071">
    <property type="entry name" value="HMGCOARDTASE"/>
</dbReference>
<dbReference type="PANTHER" id="PTHR10572">
    <property type="entry name" value="3-HYDROXY-3-METHYLGLUTARYL-COENZYME A REDUCTASE"/>
    <property type="match status" value="1"/>
</dbReference>
<dbReference type="EC" id="1.1.1.34" evidence="2"/>
<dbReference type="PROSITE" id="PS00318">
    <property type="entry name" value="HMG_COA_REDUCTASE_2"/>
    <property type="match status" value="1"/>
</dbReference>
<dbReference type="InterPro" id="IPR023076">
    <property type="entry name" value="HMG_CoA_Rdtase_CS"/>
</dbReference>
<protein>
    <recommendedName>
        <fullName evidence="2">hydroxymethylglutaryl-CoA reductase (NADPH)</fullName>
        <ecNumber evidence="2">1.1.1.34</ecNumber>
    </recommendedName>
</protein>
<evidence type="ECO:0000313" key="5">
    <source>
        <dbReference type="EMBL" id="KAE8144467.1"/>
    </source>
</evidence>
<dbReference type="Gene3D" id="3.90.770.10">
    <property type="entry name" value="3-hydroxy-3-methylglutaryl-coenzyme A Reductase, Chain A, domain 2"/>
    <property type="match status" value="1"/>
</dbReference>